<keyword evidence="1" id="KW-0472">Membrane</keyword>
<evidence type="ECO:0000313" key="3">
    <source>
        <dbReference type="Proteomes" id="UP000002527"/>
    </source>
</evidence>
<gene>
    <name evidence="2" type="ordered locus">BCE_4197</name>
</gene>
<organism evidence="2 3">
    <name type="scientific">Bacillus cereus (strain ATCC 10987 / NRS 248)</name>
    <dbReference type="NCBI Taxonomy" id="222523"/>
    <lineage>
        <taxon>Bacteria</taxon>
        <taxon>Bacillati</taxon>
        <taxon>Bacillota</taxon>
        <taxon>Bacilli</taxon>
        <taxon>Bacillales</taxon>
        <taxon>Bacillaceae</taxon>
        <taxon>Bacillus</taxon>
        <taxon>Bacillus cereus group</taxon>
    </lineage>
</organism>
<dbReference type="EMBL" id="AE017194">
    <property type="protein sequence ID" value="AAS43098.1"/>
    <property type="molecule type" value="Genomic_DNA"/>
</dbReference>
<evidence type="ECO:0000313" key="2">
    <source>
        <dbReference type="EMBL" id="AAS43098.1"/>
    </source>
</evidence>
<keyword evidence="1" id="KW-0812">Transmembrane</keyword>
<dbReference type="KEGG" id="bca:BCE_4197"/>
<feature type="transmembrane region" description="Helical" evidence="1">
    <location>
        <begin position="55"/>
        <end position="72"/>
    </location>
</feature>
<reference evidence="2 3" key="1">
    <citation type="journal article" date="2004" name="Nucleic Acids Res.">
        <title>The genome sequence of Bacillus cereus ATCC 10987 reveals metabolic adaptations and a large plasmid related to Bacillus anthracis pXO1.</title>
        <authorList>
            <person name="Rasko D.A."/>
            <person name="Ravel J."/>
            <person name="Okstad O.A."/>
            <person name="Helgason E."/>
            <person name="Cer R.Z."/>
            <person name="Jiang L."/>
            <person name="Shores K.A."/>
            <person name="Fouts D.E."/>
            <person name="Tourasse N.J."/>
            <person name="Angiuoli S.V."/>
            <person name="Kolonay J."/>
            <person name="Nelson W.C."/>
            <person name="Kolsto A.-B."/>
            <person name="Fraser C.M."/>
            <person name="Read T.D."/>
        </authorList>
    </citation>
    <scope>NUCLEOTIDE SEQUENCE [LARGE SCALE GENOMIC DNA]</scope>
    <source>
        <strain evidence="3">ATCC 10987 / NRS 248</strain>
    </source>
</reference>
<accession>Q731G9</accession>
<dbReference type="HOGENOM" id="CLU_2551083_0_0_9"/>
<dbReference type="Proteomes" id="UP000002527">
    <property type="component" value="Chromosome"/>
</dbReference>
<protein>
    <submittedName>
        <fullName evidence="2">Uncharacterized protein</fullName>
    </submittedName>
</protein>
<proteinExistence type="predicted"/>
<sequence length="82" mass="9564">MVFAEIVAVDTLQLAASYHLLDNNLYMSILEVHSNNTFILSPFFLNIFKGENECAILYICTSGSLTFFFLFFKRNLRFFSYK</sequence>
<keyword evidence="1" id="KW-1133">Transmembrane helix</keyword>
<evidence type="ECO:0000256" key="1">
    <source>
        <dbReference type="SAM" id="Phobius"/>
    </source>
</evidence>
<dbReference type="AlphaFoldDB" id="Q731G9"/>
<name>Q731G9_BACC1</name>